<evidence type="ECO:0000313" key="2">
    <source>
        <dbReference type="Proteomes" id="UP000000551"/>
    </source>
</evidence>
<dbReference type="HOGENOM" id="CLU_3397963_0_0_6"/>
<evidence type="ECO:0000313" key="1">
    <source>
        <dbReference type="EMBL" id="AAZ34510.1"/>
    </source>
</evidence>
<proteinExistence type="predicted"/>
<reference evidence="1 2" key="1">
    <citation type="journal article" date="2005" name="J. Bacteriol.">
        <title>Whole-genome sequence analysis of Pseudomonas syringae pv. phaseolicola 1448A reveals divergence among pathovars in genes involved in virulence and transposition.</title>
        <authorList>
            <person name="Joardar V."/>
            <person name="Lindeberg M."/>
            <person name="Jackson R.W."/>
            <person name="Selengut J."/>
            <person name="Dodson R."/>
            <person name="Brinkac L.M."/>
            <person name="Daugherty S.C."/>
            <person name="Deboy R."/>
            <person name="Durkin A.S."/>
            <person name="Giglio M.G."/>
            <person name="Madupu R."/>
            <person name="Nelson W.C."/>
            <person name="Rosovitz M.J."/>
            <person name="Sullivan S."/>
            <person name="Crabtree J."/>
            <person name="Creasy T."/>
            <person name="Davidsen T."/>
            <person name="Haft D.H."/>
            <person name="Zafar N."/>
            <person name="Zhou L."/>
            <person name="Halpin R."/>
            <person name="Holley T."/>
            <person name="Khouri H."/>
            <person name="Feldblyum T."/>
            <person name="White O."/>
            <person name="Fraser C.M."/>
            <person name="Chatterjee A.K."/>
            <person name="Cartinhour S."/>
            <person name="Schneider D.J."/>
            <person name="Mansfield J."/>
            <person name="Collmer A."/>
            <person name="Buell C.R."/>
        </authorList>
    </citation>
    <scope>NUCLEOTIDE SEQUENCE [LARGE SCALE GENOMIC DNA]</scope>
    <source>
        <strain evidence="2">1448A / Race 6</strain>
    </source>
</reference>
<dbReference type="AlphaFoldDB" id="Q48Q43"/>
<dbReference type="KEGG" id="psp:PSPPH_0166"/>
<accession>Q48Q43</accession>
<dbReference type="EMBL" id="CP000058">
    <property type="protein sequence ID" value="AAZ34510.1"/>
    <property type="molecule type" value="Genomic_DNA"/>
</dbReference>
<gene>
    <name evidence="1" type="ordered locus">PSPPH_0166</name>
</gene>
<protein>
    <submittedName>
        <fullName evidence="1">Uncharacterized protein</fullName>
    </submittedName>
</protein>
<dbReference type="Proteomes" id="UP000000551">
    <property type="component" value="Chromosome"/>
</dbReference>
<name>Q48Q43_PSE14</name>
<sequence length="31" mass="3803">MIEYSITQFFHKAYQFHISAHYKNLKESGRQ</sequence>
<organism evidence="1 2">
    <name type="scientific">Pseudomonas savastanoi pv. phaseolicola (strain 1448A / Race 6)</name>
    <name type="common">Pseudomonas syringae pv. phaseolicola (strain 1448A / Race 6)</name>
    <dbReference type="NCBI Taxonomy" id="264730"/>
    <lineage>
        <taxon>Bacteria</taxon>
        <taxon>Pseudomonadati</taxon>
        <taxon>Pseudomonadota</taxon>
        <taxon>Gammaproteobacteria</taxon>
        <taxon>Pseudomonadales</taxon>
        <taxon>Pseudomonadaceae</taxon>
        <taxon>Pseudomonas</taxon>
    </lineage>
</organism>